<dbReference type="SUPFAM" id="SSF52172">
    <property type="entry name" value="CheY-like"/>
    <property type="match status" value="1"/>
</dbReference>
<keyword evidence="2 6" id="KW-0238">DNA-binding</keyword>
<dbReference type="CDD" id="cd17535">
    <property type="entry name" value="REC_NarL-like"/>
    <property type="match status" value="1"/>
</dbReference>
<dbReference type="GO" id="GO:0006355">
    <property type="term" value="P:regulation of DNA-templated transcription"/>
    <property type="evidence" value="ECO:0007669"/>
    <property type="project" value="InterPro"/>
</dbReference>
<dbReference type="InterPro" id="IPR001789">
    <property type="entry name" value="Sig_transdc_resp-reg_receiver"/>
</dbReference>
<evidence type="ECO:0000313" key="7">
    <source>
        <dbReference type="Proteomes" id="UP000005744"/>
    </source>
</evidence>
<evidence type="ECO:0000256" key="2">
    <source>
        <dbReference type="ARBA" id="ARBA00023125"/>
    </source>
</evidence>
<proteinExistence type="predicted"/>
<dbReference type="SMART" id="SM00448">
    <property type="entry name" value="REC"/>
    <property type="match status" value="1"/>
</dbReference>
<dbReference type="InterPro" id="IPR016032">
    <property type="entry name" value="Sig_transdc_resp-reg_C-effctor"/>
</dbReference>
<keyword evidence="7" id="KW-1185">Reference proteome</keyword>
<protein>
    <submittedName>
        <fullName evidence="6">Response regulator containing a CheY-like receiver domain and an HTH DNA-binding domain</fullName>
    </submittedName>
</protein>
<accession>I3CG89</accession>
<dbReference type="PROSITE" id="PS50043">
    <property type="entry name" value="HTH_LUXR_2"/>
    <property type="match status" value="1"/>
</dbReference>
<keyword evidence="1 3" id="KW-0597">Phosphoprotein</keyword>
<dbReference type="EMBL" id="JH600070">
    <property type="protein sequence ID" value="EIJ42632.1"/>
    <property type="molecule type" value="Genomic_DNA"/>
</dbReference>
<evidence type="ECO:0000256" key="3">
    <source>
        <dbReference type="PROSITE-ProRule" id="PRU00169"/>
    </source>
</evidence>
<dbReference type="CDD" id="cd06170">
    <property type="entry name" value="LuxR_C_like"/>
    <property type="match status" value="1"/>
</dbReference>
<dbReference type="PRINTS" id="PR00038">
    <property type="entry name" value="HTHLUXR"/>
</dbReference>
<dbReference type="InterPro" id="IPR011006">
    <property type="entry name" value="CheY-like_superfamily"/>
</dbReference>
<feature type="domain" description="HTH luxR-type" evidence="4">
    <location>
        <begin position="148"/>
        <end position="213"/>
    </location>
</feature>
<dbReference type="InterPro" id="IPR058245">
    <property type="entry name" value="NreC/VraR/RcsB-like_REC"/>
</dbReference>
<evidence type="ECO:0000256" key="1">
    <source>
        <dbReference type="ARBA" id="ARBA00022553"/>
    </source>
</evidence>
<dbReference type="Gene3D" id="3.40.50.2300">
    <property type="match status" value="1"/>
</dbReference>
<evidence type="ECO:0000259" key="4">
    <source>
        <dbReference type="PROSITE" id="PS50043"/>
    </source>
</evidence>
<dbReference type="HOGENOM" id="CLU_000445_90_1_6"/>
<dbReference type="PANTHER" id="PTHR43214:SF43">
    <property type="entry name" value="TWO-COMPONENT RESPONSE REGULATOR"/>
    <property type="match status" value="1"/>
</dbReference>
<gene>
    <name evidence="6" type="ORF">BegalDRAFT_1756</name>
</gene>
<dbReference type="GO" id="GO:0003677">
    <property type="term" value="F:DNA binding"/>
    <property type="evidence" value="ECO:0007669"/>
    <property type="project" value="UniProtKB-KW"/>
</dbReference>
<dbReference type="SMART" id="SM00421">
    <property type="entry name" value="HTH_LUXR"/>
    <property type="match status" value="1"/>
</dbReference>
<dbReference type="Pfam" id="PF00196">
    <property type="entry name" value="GerE"/>
    <property type="match status" value="1"/>
</dbReference>
<feature type="domain" description="Response regulatory" evidence="5">
    <location>
        <begin position="9"/>
        <end position="125"/>
    </location>
</feature>
<evidence type="ECO:0000313" key="6">
    <source>
        <dbReference type="EMBL" id="EIJ42632.1"/>
    </source>
</evidence>
<reference evidence="6 7" key="1">
    <citation type="submission" date="2011-11" db="EMBL/GenBank/DDBJ databases">
        <title>Improved High-Quality Draft sequence of Beggiatoa alba B18lD.</title>
        <authorList>
            <consortium name="US DOE Joint Genome Institute"/>
            <person name="Lucas S."/>
            <person name="Han J."/>
            <person name="Lapidus A."/>
            <person name="Cheng J.-F."/>
            <person name="Goodwin L."/>
            <person name="Pitluck S."/>
            <person name="Peters L."/>
            <person name="Mikhailova N."/>
            <person name="Held B."/>
            <person name="Detter J.C."/>
            <person name="Han C."/>
            <person name="Tapia R."/>
            <person name="Land M."/>
            <person name="Hauser L."/>
            <person name="Kyrpides N."/>
            <person name="Ivanova N."/>
            <person name="Pagani I."/>
            <person name="Samuel K."/>
            <person name="Teske A."/>
            <person name="Mueller J."/>
            <person name="Woyke T."/>
        </authorList>
    </citation>
    <scope>NUCLEOTIDE SEQUENCE [LARGE SCALE GENOMIC DNA]</scope>
    <source>
        <strain evidence="6 7">B18LD</strain>
    </source>
</reference>
<dbReference type="PANTHER" id="PTHR43214">
    <property type="entry name" value="TWO-COMPONENT RESPONSE REGULATOR"/>
    <property type="match status" value="1"/>
</dbReference>
<dbReference type="OrthoDB" id="9796655at2"/>
<dbReference type="STRING" id="395493.BegalDRAFT_1756"/>
<organism evidence="6 7">
    <name type="scientific">Beggiatoa alba B18LD</name>
    <dbReference type="NCBI Taxonomy" id="395493"/>
    <lineage>
        <taxon>Bacteria</taxon>
        <taxon>Pseudomonadati</taxon>
        <taxon>Pseudomonadota</taxon>
        <taxon>Gammaproteobacteria</taxon>
        <taxon>Thiotrichales</taxon>
        <taxon>Thiotrichaceae</taxon>
        <taxon>Beggiatoa</taxon>
    </lineage>
</organism>
<sequence>MSQVNYPIRILLVDDHIVVRAGYRRLIERQSHLQIVAEASNGEIGYQLYIQHQPDVIVMDLSMPGRGGITTIQRLSSRTNKARVLVFSMHEEPIFAEHALLAGASGYITKSSAPEVLVEAIERVAQGEMYLGNDIAQKLALHSVLNNASTGIKNLSTREFEVFRLLAEGLSTTDIAAQLAVSHKTIANYYSQIRQKLNVNNTAELIRLAIRHGIVKI</sequence>
<dbReference type="Proteomes" id="UP000005744">
    <property type="component" value="Unassembled WGS sequence"/>
</dbReference>
<dbReference type="InterPro" id="IPR000792">
    <property type="entry name" value="Tscrpt_reg_LuxR_C"/>
</dbReference>
<dbReference type="eggNOG" id="COG2197">
    <property type="taxonomic scope" value="Bacteria"/>
</dbReference>
<name>I3CG89_9GAMM</name>
<dbReference type="AlphaFoldDB" id="I3CG89"/>
<dbReference type="Pfam" id="PF00072">
    <property type="entry name" value="Response_reg"/>
    <property type="match status" value="1"/>
</dbReference>
<dbReference type="InterPro" id="IPR039420">
    <property type="entry name" value="WalR-like"/>
</dbReference>
<dbReference type="SUPFAM" id="SSF46894">
    <property type="entry name" value="C-terminal effector domain of the bipartite response regulators"/>
    <property type="match status" value="1"/>
</dbReference>
<feature type="modified residue" description="4-aspartylphosphate" evidence="3">
    <location>
        <position position="60"/>
    </location>
</feature>
<dbReference type="PROSITE" id="PS50110">
    <property type="entry name" value="RESPONSE_REGULATORY"/>
    <property type="match status" value="1"/>
</dbReference>
<evidence type="ECO:0000259" key="5">
    <source>
        <dbReference type="PROSITE" id="PS50110"/>
    </source>
</evidence>
<dbReference type="RefSeq" id="WP_002685742.1">
    <property type="nucleotide sequence ID" value="NZ_JH600070.1"/>
</dbReference>
<dbReference type="GO" id="GO:0000160">
    <property type="term" value="P:phosphorelay signal transduction system"/>
    <property type="evidence" value="ECO:0007669"/>
    <property type="project" value="InterPro"/>
</dbReference>